<dbReference type="Pfam" id="PF08242">
    <property type="entry name" value="Methyltransf_12"/>
    <property type="match status" value="1"/>
</dbReference>
<evidence type="ECO:0000259" key="1">
    <source>
        <dbReference type="Pfam" id="PF08242"/>
    </source>
</evidence>
<dbReference type="InterPro" id="IPR013217">
    <property type="entry name" value="Methyltransf_12"/>
</dbReference>
<dbReference type="OrthoDB" id="8300214at2759"/>
<evidence type="ECO:0000313" key="2">
    <source>
        <dbReference type="Proteomes" id="UP000504615"/>
    </source>
</evidence>
<sequence>MEMAEEYAKANVLSRRDGQDIIEEFKIQNKCLDIGSDSGNVTKDFLFPLLPHDVEIIGSDISQSMVNYARKNNSNERLSYIVDIEGKMPNEQIGQYDCVTSFYCLRWTYDLRYF</sequence>
<dbReference type="Gene3D" id="3.40.50.150">
    <property type="entry name" value="Vaccinia Virus protein VP39"/>
    <property type="match status" value="1"/>
</dbReference>
<organism evidence="2 3">
    <name type="scientific">Pogonomyrmex barbatus</name>
    <name type="common">red harvester ant</name>
    <dbReference type="NCBI Taxonomy" id="144034"/>
    <lineage>
        <taxon>Eukaryota</taxon>
        <taxon>Metazoa</taxon>
        <taxon>Ecdysozoa</taxon>
        <taxon>Arthropoda</taxon>
        <taxon>Hexapoda</taxon>
        <taxon>Insecta</taxon>
        <taxon>Pterygota</taxon>
        <taxon>Neoptera</taxon>
        <taxon>Endopterygota</taxon>
        <taxon>Hymenoptera</taxon>
        <taxon>Apocrita</taxon>
        <taxon>Aculeata</taxon>
        <taxon>Formicoidea</taxon>
        <taxon>Formicidae</taxon>
        <taxon>Myrmicinae</taxon>
        <taxon>Pogonomyrmex</taxon>
    </lineage>
</organism>
<keyword evidence="2" id="KW-1185">Reference proteome</keyword>
<dbReference type="SUPFAM" id="SSF53335">
    <property type="entry name" value="S-adenosyl-L-methionine-dependent methyltransferases"/>
    <property type="match status" value="1"/>
</dbReference>
<proteinExistence type="predicted"/>
<name>A0A8N1S4T3_9HYME</name>
<protein>
    <submittedName>
        <fullName evidence="3">Juvenile hormone acid O-methyltransferase-like</fullName>
    </submittedName>
</protein>
<reference evidence="3" key="1">
    <citation type="submission" date="2025-08" db="UniProtKB">
        <authorList>
            <consortium name="RefSeq"/>
        </authorList>
    </citation>
    <scope>IDENTIFICATION</scope>
</reference>
<accession>A0A8N1S4T3</accession>
<dbReference type="InterPro" id="IPR029063">
    <property type="entry name" value="SAM-dependent_MTases_sf"/>
</dbReference>
<dbReference type="RefSeq" id="XP_025073023.1">
    <property type="nucleotide sequence ID" value="XM_025217238.1"/>
</dbReference>
<dbReference type="GeneID" id="112552284"/>
<dbReference type="Proteomes" id="UP000504615">
    <property type="component" value="Unplaced"/>
</dbReference>
<evidence type="ECO:0000313" key="3">
    <source>
        <dbReference type="RefSeq" id="XP_025073023.1"/>
    </source>
</evidence>
<feature type="domain" description="Methyltransferase type 12" evidence="1">
    <location>
        <begin position="32"/>
        <end position="110"/>
    </location>
</feature>
<dbReference type="CDD" id="cd02440">
    <property type="entry name" value="AdoMet_MTases"/>
    <property type="match status" value="1"/>
</dbReference>
<dbReference type="AlphaFoldDB" id="A0A8N1S4T3"/>
<gene>
    <name evidence="3" type="primary">LOC112552284</name>
</gene>